<organism evidence="1 2">
    <name type="scientific">Chryseobacterium aquaeductus</name>
    <dbReference type="NCBI Taxonomy" id="2675056"/>
    <lineage>
        <taxon>Bacteria</taxon>
        <taxon>Pseudomonadati</taxon>
        <taxon>Bacteroidota</taxon>
        <taxon>Flavobacteriia</taxon>
        <taxon>Flavobacteriales</taxon>
        <taxon>Weeksellaceae</taxon>
        <taxon>Chryseobacterium group</taxon>
        <taxon>Chryseobacterium</taxon>
    </lineage>
</organism>
<dbReference type="AlphaFoldDB" id="A0A9N8MEZ3"/>
<evidence type="ECO:0000313" key="2">
    <source>
        <dbReference type="Proteomes" id="UP000662618"/>
    </source>
</evidence>
<name>A0A9N8MEZ3_9FLAO</name>
<sequence>MNGFMIINLVLAAAKYLLNDLKCKDQNTEIVVFSQF</sequence>
<gene>
    <name evidence="1" type="ORF">CHRY9390_01242</name>
</gene>
<comment type="caution">
    <text evidence="1">The sequence shown here is derived from an EMBL/GenBank/DDBJ whole genome shotgun (WGS) entry which is preliminary data.</text>
</comment>
<dbReference type="EMBL" id="CAJIMS010000001">
    <property type="protein sequence ID" value="CAD7804568.1"/>
    <property type="molecule type" value="Genomic_DNA"/>
</dbReference>
<dbReference type="Proteomes" id="UP000662618">
    <property type="component" value="Unassembled WGS sequence"/>
</dbReference>
<protein>
    <submittedName>
        <fullName evidence="1">Uncharacterized protein</fullName>
    </submittedName>
</protein>
<keyword evidence="2" id="KW-1185">Reference proteome</keyword>
<proteinExistence type="predicted"/>
<reference evidence="1" key="1">
    <citation type="submission" date="2020-12" db="EMBL/GenBank/DDBJ databases">
        <authorList>
            <person name="Rodrigo-Torres L."/>
            <person name="Arahal R. D."/>
            <person name="Lucena T."/>
        </authorList>
    </citation>
    <scope>NUCLEOTIDE SEQUENCE</scope>
    <source>
        <strain evidence="1">CECT 9390</strain>
    </source>
</reference>
<evidence type="ECO:0000313" key="1">
    <source>
        <dbReference type="EMBL" id="CAD7804568.1"/>
    </source>
</evidence>
<accession>A0A9N8MEZ3</accession>